<dbReference type="Gene3D" id="3.40.50.150">
    <property type="entry name" value="Vaccinia Virus protein VP39"/>
    <property type="match status" value="1"/>
</dbReference>
<reference evidence="1 2" key="1">
    <citation type="journal article" date="2015" name="Nature">
        <title>rRNA introns, odd ribosomes, and small enigmatic genomes across a large radiation of phyla.</title>
        <authorList>
            <person name="Brown C.T."/>
            <person name="Hug L.A."/>
            <person name="Thomas B.C."/>
            <person name="Sharon I."/>
            <person name="Castelle C.J."/>
            <person name="Singh A."/>
            <person name="Wilkins M.J."/>
            <person name="Williams K.H."/>
            <person name="Banfield J.F."/>
        </authorList>
    </citation>
    <scope>NUCLEOTIDE SEQUENCE [LARGE SCALE GENOMIC DNA]</scope>
</reference>
<dbReference type="EMBL" id="LCDO01000009">
    <property type="protein sequence ID" value="KKS56562.1"/>
    <property type="molecule type" value="Genomic_DNA"/>
</dbReference>
<dbReference type="Proteomes" id="UP000034837">
    <property type="component" value="Unassembled WGS sequence"/>
</dbReference>
<sequence length="143" mass="16978">MAMKCRIWSNQELMKFAPQYGWQEGDIVLDLESQYLSDELIGRFDVVFNHTTIEHIFTFKVAFDNLCKITTDRVIIVVPKAQKWHGTQDYGDYWRFTEQALEKMFKGNFMEIEYMSESDTEDGIYLFCIASKSKYETQHRLSQ</sequence>
<gene>
    <name evidence="1" type="ORF">UV20_C0009G0041</name>
</gene>
<evidence type="ECO:0000313" key="1">
    <source>
        <dbReference type="EMBL" id="KKS56562.1"/>
    </source>
</evidence>
<dbReference type="AlphaFoldDB" id="A0A0G1A654"/>
<evidence type="ECO:0000313" key="2">
    <source>
        <dbReference type="Proteomes" id="UP000034837"/>
    </source>
</evidence>
<proteinExistence type="predicted"/>
<evidence type="ECO:0008006" key="3">
    <source>
        <dbReference type="Google" id="ProtNLM"/>
    </source>
</evidence>
<comment type="caution">
    <text evidence="1">The sequence shown here is derived from an EMBL/GenBank/DDBJ whole genome shotgun (WGS) entry which is preliminary data.</text>
</comment>
<organism evidence="1 2">
    <name type="scientific">Candidatus Magasanikbacteria bacterium GW2011_GWA2_42_32</name>
    <dbReference type="NCBI Taxonomy" id="1619039"/>
    <lineage>
        <taxon>Bacteria</taxon>
        <taxon>Candidatus Magasanikiibacteriota</taxon>
    </lineage>
</organism>
<dbReference type="InterPro" id="IPR029063">
    <property type="entry name" value="SAM-dependent_MTases_sf"/>
</dbReference>
<dbReference type="SUPFAM" id="SSF53335">
    <property type="entry name" value="S-adenosyl-L-methionine-dependent methyltransferases"/>
    <property type="match status" value="1"/>
</dbReference>
<accession>A0A0G1A654</accession>
<protein>
    <recommendedName>
        <fullName evidence="3">Methyltransferase type 11 domain-containing protein</fullName>
    </recommendedName>
</protein>
<name>A0A0G1A654_9BACT</name>